<dbReference type="GO" id="GO:0016020">
    <property type="term" value="C:membrane"/>
    <property type="evidence" value="ECO:0007669"/>
    <property type="project" value="InterPro"/>
</dbReference>
<evidence type="ECO:0000313" key="7">
    <source>
        <dbReference type="Proteomes" id="UP000005408"/>
    </source>
</evidence>
<dbReference type="PROSITE" id="PS50234">
    <property type="entry name" value="VWFA"/>
    <property type="match status" value="4"/>
</dbReference>
<dbReference type="SUPFAM" id="SSF49313">
    <property type="entry name" value="Cadherin-like"/>
    <property type="match status" value="1"/>
</dbReference>
<dbReference type="InterPro" id="IPR015919">
    <property type="entry name" value="Cadherin-like_sf"/>
</dbReference>
<organism evidence="6 7">
    <name type="scientific">Magallana gigas</name>
    <name type="common">Pacific oyster</name>
    <name type="synonym">Crassostrea gigas</name>
    <dbReference type="NCBI Taxonomy" id="29159"/>
    <lineage>
        <taxon>Eukaryota</taxon>
        <taxon>Metazoa</taxon>
        <taxon>Spiralia</taxon>
        <taxon>Lophotrochozoa</taxon>
        <taxon>Mollusca</taxon>
        <taxon>Bivalvia</taxon>
        <taxon>Autobranchia</taxon>
        <taxon>Pteriomorphia</taxon>
        <taxon>Ostreida</taxon>
        <taxon>Ostreoidea</taxon>
        <taxon>Ostreidae</taxon>
        <taxon>Magallana</taxon>
    </lineage>
</organism>
<dbReference type="PANTHER" id="PTHR24020:SF20">
    <property type="entry name" value="PH DOMAIN-CONTAINING PROTEIN"/>
    <property type="match status" value="1"/>
</dbReference>
<keyword evidence="3" id="KW-0472">Membrane</keyword>
<feature type="region of interest" description="Disordered" evidence="2">
    <location>
        <begin position="866"/>
        <end position="926"/>
    </location>
</feature>
<dbReference type="GO" id="GO:0007156">
    <property type="term" value="P:homophilic cell adhesion via plasma membrane adhesion molecules"/>
    <property type="evidence" value="ECO:0007669"/>
    <property type="project" value="InterPro"/>
</dbReference>
<dbReference type="InterPro" id="IPR036465">
    <property type="entry name" value="vWFA_dom_sf"/>
</dbReference>
<dbReference type="InterPro" id="IPR002035">
    <property type="entry name" value="VWF_A"/>
</dbReference>
<dbReference type="SMART" id="SM00327">
    <property type="entry name" value="VWA"/>
    <property type="match status" value="3"/>
</dbReference>
<keyword evidence="1" id="KW-0106">Calcium</keyword>
<evidence type="ECO:0000259" key="4">
    <source>
        <dbReference type="PROSITE" id="PS50234"/>
    </source>
</evidence>
<evidence type="ECO:0000256" key="3">
    <source>
        <dbReference type="SAM" id="Phobius"/>
    </source>
</evidence>
<keyword evidence="3" id="KW-0812">Transmembrane</keyword>
<feature type="domain" description="VWFA" evidence="4">
    <location>
        <begin position="440"/>
        <end position="619"/>
    </location>
</feature>
<feature type="domain" description="VWFA" evidence="4">
    <location>
        <begin position="244"/>
        <end position="418"/>
    </location>
</feature>
<protein>
    <recommendedName>
        <fullName evidence="8">VWFA domain-containing protein</fullName>
    </recommendedName>
</protein>
<keyword evidence="3" id="KW-1133">Transmembrane helix</keyword>
<sequence length="1334" mass="147179">MCLVLSTNASTAKTSKKAINAGSETLSSTSTYMSGGTTTASASCKIDIVYVIERCYYTRSAINDINGFFADLTEELRNNSAGVDLKVAYLIYDSNIDYEKPFISNLTQVKIELETISTSSSYYYYAKMALEYAYFEFVKIKNGKRPEAHTYYVLLSAYKSSSYPAAGIGTTIRTFNKNKIFAVGWLPTTALESDLLTAVGDSSHYFAINSIASDLVPAKQSLLQKLLTCPTAVDTPILPNCKLDVAFIVENSYYTDTKYTSTFMSEIMDGIDFSTGNIQVAVVTYTSTAVTLFDFNTYNSSDELRLAIEAMPSTSSYSRSLNVGLEHARDNIFTSANGDRADAWNYYIFTGTGSSNTDSIGREIRSSGNAYLFALDIGSSYATEWKATIDDCGDESRYIYVSGDENLYTIRSNVTSMMTTCPQLSNNTNSIPISPSCKIDLVFILDDTTSISIAEFDDQLNFFINFMKNIELSDDGIRVALVTYGDNGFMVFSLAQYNTSAEVQTAIANTARSNSAYSRSYRYADRAIEYASEVVFLEENGDRVDAMDVYILLTHGHDYGTVEDYVPVLTLDPNNKVFIIVVAYSSYAVYQTAVGPSNLFIWPDFSSLTCNRQNFLTNFTQCSTTSPLPVNITTPDCKLDIVFILEQTSSSKDEKFLHLKYLFADMASQINVSPTTVRIAAITYNNNQQTVFNLNTYSTSAEVAYAIKKIPDEDSISSNYVDDALAYAASDIFTVANGDRADADNFYVFSIDSSRSGTATEGELIRRNVTNHIFAVDIDSGYPTEWKNTVGDEQKYFYVSSYSALSAVQSEVLAAITTLQITTTTSATSPVSAPVTSQTVLATTQVDNTTTQPLTTTTLITSIASNSQPTTSQGSTIYTTTTSQQPNTTTESTGTTMSSSSAWTTTTTTTTIPTTTTEPPTAGCGTESKFYPDYSSIISKVDNDIGRMYLLNDSDTAVSCCGRILEWEVEHHTSGFVEFVVWRPIIGGKYKLVGMNSFLLNDAGTTNVTVLQEERIAVLPGDVIGWRCAEENLIMFKDCSSLQGCPTHTRKTVSPRNLVPGTEFNWTADSAVISGAFYVVKFTLENNTANYFPSYNISVKDHIEIGGYVANLGLKGVDYMESITYQILPDPLDVNDTWKYFSVNSEGILRTTRRLLPSRYLDIYRMIVTADDSCGNTASVSLDISAENWPPFIQSLPNSIAIKEDTPPNEVIYTTEVNDLYGDPVCCTLSHTHPQTFNFNVTNDPPESSLYHVVTTRTARFRYEDFNSYMIYMCCDDTQNRAEGVLIVNIKKPVVTTPYTPPKWFFTSIAVGMIPITIITTIGCGLLWLTMFAT</sequence>
<dbReference type="Gene3D" id="3.40.50.410">
    <property type="entry name" value="von Willebrand factor, type A domain"/>
    <property type="match status" value="4"/>
</dbReference>
<feature type="domain" description="VWFA" evidence="4">
    <location>
        <begin position="47"/>
        <end position="226"/>
    </location>
</feature>
<dbReference type="PANTHER" id="PTHR24020">
    <property type="entry name" value="COLLAGEN ALPHA"/>
    <property type="match status" value="1"/>
</dbReference>
<evidence type="ECO:0000313" key="6">
    <source>
        <dbReference type="EnsemblMetazoa" id="G25684.2:cds"/>
    </source>
</evidence>
<evidence type="ECO:0000259" key="5">
    <source>
        <dbReference type="PROSITE" id="PS50268"/>
    </source>
</evidence>
<proteinExistence type="predicted"/>
<dbReference type="InterPro" id="IPR002126">
    <property type="entry name" value="Cadherin-like_dom"/>
</dbReference>
<evidence type="ECO:0008006" key="8">
    <source>
        <dbReference type="Google" id="ProtNLM"/>
    </source>
</evidence>
<dbReference type="Proteomes" id="UP000005408">
    <property type="component" value="Unassembled WGS sequence"/>
</dbReference>
<evidence type="ECO:0000256" key="2">
    <source>
        <dbReference type="SAM" id="MobiDB-lite"/>
    </source>
</evidence>
<dbReference type="CDD" id="cd01450">
    <property type="entry name" value="vWFA_subfamily_ECM"/>
    <property type="match status" value="1"/>
</dbReference>
<feature type="transmembrane region" description="Helical" evidence="3">
    <location>
        <begin position="1304"/>
        <end position="1329"/>
    </location>
</feature>
<feature type="domain" description="Cadherin" evidence="5">
    <location>
        <begin position="1091"/>
        <end position="1192"/>
    </location>
</feature>
<evidence type="ECO:0000256" key="1">
    <source>
        <dbReference type="PROSITE-ProRule" id="PRU00043"/>
    </source>
</evidence>
<keyword evidence="7" id="KW-1185">Reference proteome</keyword>
<dbReference type="GO" id="GO:0005509">
    <property type="term" value="F:calcium ion binding"/>
    <property type="evidence" value="ECO:0007669"/>
    <property type="project" value="UniProtKB-UniRule"/>
</dbReference>
<dbReference type="EnsemblMetazoa" id="G25684.2">
    <property type="protein sequence ID" value="G25684.2:cds"/>
    <property type="gene ID" value="G25684"/>
</dbReference>
<feature type="domain" description="VWFA" evidence="4">
    <location>
        <begin position="640"/>
        <end position="812"/>
    </location>
</feature>
<accession>A0A8W8KXA8</accession>
<name>A0A8W8KXA8_MAGGI</name>
<dbReference type="PROSITE" id="PS50268">
    <property type="entry name" value="CADHERIN_2"/>
    <property type="match status" value="1"/>
</dbReference>
<dbReference type="InterPro" id="IPR050525">
    <property type="entry name" value="ECM_Assembly_Org"/>
</dbReference>
<dbReference type="Pfam" id="PF00092">
    <property type="entry name" value="VWA"/>
    <property type="match status" value="3"/>
</dbReference>
<reference evidence="6" key="1">
    <citation type="submission" date="2022-08" db="UniProtKB">
        <authorList>
            <consortium name="EnsemblMetazoa"/>
        </authorList>
    </citation>
    <scope>IDENTIFICATION</scope>
    <source>
        <strain evidence="6">05x7-T-G4-1.051#20</strain>
    </source>
</reference>
<dbReference type="SUPFAM" id="SSF53300">
    <property type="entry name" value="vWA-like"/>
    <property type="match status" value="4"/>
</dbReference>